<gene>
    <name evidence="4" type="ORF">T459_27098</name>
</gene>
<dbReference type="Proteomes" id="UP000222542">
    <property type="component" value="Unassembled WGS sequence"/>
</dbReference>
<keyword evidence="5" id="KW-1185">Reference proteome</keyword>
<dbReference type="EMBL" id="AYRZ02000011">
    <property type="protein sequence ID" value="PHT67611.1"/>
    <property type="molecule type" value="Genomic_DNA"/>
</dbReference>
<evidence type="ECO:0000313" key="5">
    <source>
        <dbReference type="Proteomes" id="UP000222542"/>
    </source>
</evidence>
<dbReference type="PANTHER" id="PTHR36335:SF3">
    <property type="entry name" value="J DOMAIN-CONTAINING PROTEIN"/>
    <property type="match status" value="1"/>
</dbReference>
<dbReference type="PANTHER" id="PTHR36335">
    <property type="entry name" value="CHAPERONE DNAJ-DOMAIN SUPERFAMILY PROTEIN"/>
    <property type="match status" value="1"/>
</dbReference>
<evidence type="ECO:0000259" key="3">
    <source>
        <dbReference type="PROSITE" id="PS50076"/>
    </source>
</evidence>
<keyword evidence="2" id="KW-1133">Transmembrane helix</keyword>
<dbReference type="STRING" id="4072.A0A2G2YDH3"/>
<sequence>LLNFVGQLILYLVNFGGQLLLYVVYFVAQLLLSPVIFVVKQLLCPLVNVGGQLLLSLVNFGCQLLLKLVYIGVQLLEKLVNFGGQELLGLKNFDCQVLLLLQNFSDQVPLTLKNFDWLVKNLCGQLVNRFKRINHWFHLALPQLITIALFLALFIYYCYRHSRLLPEEDVAKKLKEFLRRKEAESIRLSELEKRQKQRVEEMRKTQKKDLENMKLKEQIRAEVGKEISKIEMTCRDMASVLRGLGITVGNGTSREVRVAYKKALMKFHPDKTSRSDIRQQVEAEEKFKLISRMKDKFLPNL</sequence>
<dbReference type="InterPro" id="IPR001623">
    <property type="entry name" value="DnaJ_domain"/>
</dbReference>
<proteinExistence type="predicted"/>
<keyword evidence="1" id="KW-0175">Coiled coil</keyword>
<dbReference type="InterPro" id="IPR036869">
    <property type="entry name" value="J_dom_sf"/>
</dbReference>
<keyword evidence="2" id="KW-0472">Membrane</keyword>
<organism evidence="4 5">
    <name type="scientific">Capsicum annuum</name>
    <name type="common">Capsicum pepper</name>
    <dbReference type="NCBI Taxonomy" id="4072"/>
    <lineage>
        <taxon>Eukaryota</taxon>
        <taxon>Viridiplantae</taxon>
        <taxon>Streptophyta</taxon>
        <taxon>Embryophyta</taxon>
        <taxon>Tracheophyta</taxon>
        <taxon>Spermatophyta</taxon>
        <taxon>Magnoliopsida</taxon>
        <taxon>eudicotyledons</taxon>
        <taxon>Gunneridae</taxon>
        <taxon>Pentapetalae</taxon>
        <taxon>asterids</taxon>
        <taxon>lamiids</taxon>
        <taxon>Solanales</taxon>
        <taxon>Solanaceae</taxon>
        <taxon>Solanoideae</taxon>
        <taxon>Capsiceae</taxon>
        <taxon>Capsicum</taxon>
    </lineage>
</organism>
<comment type="caution">
    <text evidence="4">The sequence shown here is derived from an EMBL/GenBank/DDBJ whole genome shotgun (WGS) entry which is preliminary data.</text>
</comment>
<feature type="transmembrane region" description="Helical" evidence="2">
    <location>
        <begin position="136"/>
        <end position="159"/>
    </location>
</feature>
<feature type="domain" description="J" evidence="3">
    <location>
        <begin position="239"/>
        <end position="301"/>
    </location>
</feature>
<evidence type="ECO:0000313" key="4">
    <source>
        <dbReference type="EMBL" id="PHT67611.1"/>
    </source>
</evidence>
<protein>
    <recommendedName>
        <fullName evidence="3">J domain-containing protein</fullName>
    </recommendedName>
</protein>
<dbReference type="AlphaFoldDB" id="A0A2G2YDH3"/>
<dbReference type="PROSITE" id="PS50076">
    <property type="entry name" value="DNAJ_2"/>
    <property type="match status" value="1"/>
</dbReference>
<reference evidence="4 5" key="2">
    <citation type="journal article" date="2017" name="Genome Biol.">
        <title>New reference genome sequences of hot pepper reveal the massive evolution of plant disease-resistance genes by retroduplication.</title>
        <authorList>
            <person name="Kim S."/>
            <person name="Park J."/>
            <person name="Yeom S.I."/>
            <person name="Kim Y.M."/>
            <person name="Seo E."/>
            <person name="Kim K.T."/>
            <person name="Kim M.S."/>
            <person name="Lee J.M."/>
            <person name="Cheong K."/>
            <person name="Shin H.S."/>
            <person name="Kim S.B."/>
            <person name="Han K."/>
            <person name="Lee J."/>
            <person name="Park M."/>
            <person name="Lee H.A."/>
            <person name="Lee H.Y."/>
            <person name="Lee Y."/>
            <person name="Oh S."/>
            <person name="Lee J.H."/>
            <person name="Choi E."/>
            <person name="Choi E."/>
            <person name="Lee S.E."/>
            <person name="Jeon J."/>
            <person name="Kim H."/>
            <person name="Choi G."/>
            <person name="Song H."/>
            <person name="Lee J."/>
            <person name="Lee S.C."/>
            <person name="Kwon J.K."/>
            <person name="Lee H.Y."/>
            <person name="Koo N."/>
            <person name="Hong Y."/>
            <person name="Kim R.W."/>
            <person name="Kang W.H."/>
            <person name="Huh J.H."/>
            <person name="Kang B.C."/>
            <person name="Yang T.J."/>
            <person name="Lee Y.H."/>
            <person name="Bennetzen J.L."/>
            <person name="Choi D."/>
        </authorList>
    </citation>
    <scope>NUCLEOTIDE SEQUENCE [LARGE SCALE GENOMIC DNA]</scope>
    <source>
        <strain evidence="5">cv. CM334</strain>
    </source>
</reference>
<feature type="transmembrane region" description="Helical" evidence="2">
    <location>
        <begin position="20"/>
        <end position="39"/>
    </location>
</feature>
<accession>A0A2G2YDH3</accession>
<feature type="non-terminal residue" evidence="4">
    <location>
        <position position="1"/>
    </location>
</feature>
<reference evidence="4 5" key="1">
    <citation type="journal article" date="2014" name="Nat. Genet.">
        <title>Genome sequence of the hot pepper provides insights into the evolution of pungency in Capsicum species.</title>
        <authorList>
            <person name="Kim S."/>
            <person name="Park M."/>
            <person name="Yeom S.I."/>
            <person name="Kim Y.M."/>
            <person name="Lee J.M."/>
            <person name="Lee H.A."/>
            <person name="Seo E."/>
            <person name="Choi J."/>
            <person name="Cheong K."/>
            <person name="Kim K.T."/>
            <person name="Jung K."/>
            <person name="Lee G.W."/>
            <person name="Oh S.K."/>
            <person name="Bae C."/>
            <person name="Kim S.B."/>
            <person name="Lee H.Y."/>
            <person name="Kim S.Y."/>
            <person name="Kim M.S."/>
            <person name="Kang B.C."/>
            <person name="Jo Y.D."/>
            <person name="Yang H.B."/>
            <person name="Jeong H.J."/>
            <person name="Kang W.H."/>
            <person name="Kwon J.K."/>
            <person name="Shin C."/>
            <person name="Lim J.Y."/>
            <person name="Park J.H."/>
            <person name="Huh J.H."/>
            <person name="Kim J.S."/>
            <person name="Kim B.D."/>
            <person name="Cohen O."/>
            <person name="Paran I."/>
            <person name="Suh M.C."/>
            <person name="Lee S.B."/>
            <person name="Kim Y.K."/>
            <person name="Shin Y."/>
            <person name="Noh S.J."/>
            <person name="Park J."/>
            <person name="Seo Y.S."/>
            <person name="Kwon S.Y."/>
            <person name="Kim H.A."/>
            <person name="Park J.M."/>
            <person name="Kim H.J."/>
            <person name="Choi S.B."/>
            <person name="Bosland P.W."/>
            <person name="Reeves G."/>
            <person name="Jo S.H."/>
            <person name="Lee B.W."/>
            <person name="Cho H.T."/>
            <person name="Choi H.S."/>
            <person name="Lee M.S."/>
            <person name="Yu Y."/>
            <person name="Do Choi Y."/>
            <person name="Park B.S."/>
            <person name="van Deynze A."/>
            <person name="Ashrafi H."/>
            <person name="Hill T."/>
            <person name="Kim W.T."/>
            <person name="Pai H.S."/>
            <person name="Ahn H.K."/>
            <person name="Yeam I."/>
            <person name="Giovannoni J.J."/>
            <person name="Rose J.K."/>
            <person name="Sorensen I."/>
            <person name="Lee S.J."/>
            <person name="Kim R.W."/>
            <person name="Choi I.Y."/>
            <person name="Choi B.S."/>
            <person name="Lim J.S."/>
            <person name="Lee Y.H."/>
            <person name="Choi D."/>
        </authorList>
    </citation>
    <scope>NUCLEOTIDE SEQUENCE [LARGE SCALE GENOMIC DNA]</scope>
    <source>
        <strain evidence="5">cv. CM334</strain>
    </source>
</reference>
<evidence type="ECO:0000256" key="1">
    <source>
        <dbReference type="SAM" id="Coils"/>
    </source>
</evidence>
<dbReference type="CDD" id="cd06257">
    <property type="entry name" value="DnaJ"/>
    <property type="match status" value="1"/>
</dbReference>
<keyword evidence="2" id="KW-0812">Transmembrane</keyword>
<name>A0A2G2YDH3_CAPAN</name>
<dbReference type="Gramene" id="PHT67611">
    <property type="protein sequence ID" value="PHT67611"/>
    <property type="gene ID" value="T459_27098"/>
</dbReference>
<feature type="coiled-coil region" evidence="1">
    <location>
        <begin position="174"/>
        <end position="216"/>
    </location>
</feature>
<dbReference type="SUPFAM" id="SSF46565">
    <property type="entry name" value="Chaperone J-domain"/>
    <property type="match status" value="1"/>
</dbReference>
<evidence type="ECO:0000256" key="2">
    <source>
        <dbReference type="SAM" id="Phobius"/>
    </source>
</evidence>
<dbReference type="Gene3D" id="1.10.287.110">
    <property type="entry name" value="DnaJ domain"/>
    <property type="match status" value="1"/>
</dbReference>